<organism evidence="3 4">
    <name type="scientific">Paraconiothyrium brasiliense</name>
    <dbReference type="NCBI Taxonomy" id="300254"/>
    <lineage>
        <taxon>Eukaryota</taxon>
        <taxon>Fungi</taxon>
        <taxon>Dikarya</taxon>
        <taxon>Ascomycota</taxon>
        <taxon>Pezizomycotina</taxon>
        <taxon>Dothideomycetes</taxon>
        <taxon>Pleosporomycetidae</taxon>
        <taxon>Pleosporales</taxon>
        <taxon>Massarineae</taxon>
        <taxon>Didymosphaeriaceae</taxon>
        <taxon>Paraconiothyrium</taxon>
    </lineage>
</organism>
<comment type="caution">
    <text evidence="3">The sequence shown here is derived from an EMBL/GenBank/DDBJ whole genome shotgun (WGS) entry which is preliminary data.</text>
</comment>
<dbReference type="Gene3D" id="2.60.40.10">
    <property type="entry name" value="Immunoglobulins"/>
    <property type="match status" value="1"/>
</dbReference>
<dbReference type="Pfam" id="PF13472">
    <property type="entry name" value="Lipase_GDSL_2"/>
    <property type="match status" value="1"/>
</dbReference>
<reference evidence="3 4" key="1">
    <citation type="submission" date="2024-02" db="EMBL/GenBank/DDBJ databases">
        <title>De novo assembly and annotation of 12 fungi associated with fruit tree decline syndrome in Ontario, Canada.</title>
        <authorList>
            <person name="Sulman M."/>
            <person name="Ellouze W."/>
            <person name="Ilyukhin E."/>
        </authorList>
    </citation>
    <scope>NUCLEOTIDE SEQUENCE [LARGE SCALE GENOMIC DNA]</scope>
    <source>
        <strain evidence="3 4">M42-189</strain>
    </source>
</reference>
<evidence type="ECO:0000313" key="3">
    <source>
        <dbReference type="EMBL" id="KAL1595302.1"/>
    </source>
</evidence>
<feature type="domain" description="Fibronectin type-III" evidence="2">
    <location>
        <begin position="797"/>
        <end position="889"/>
    </location>
</feature>
<dbReference type="Proteomes" id="UP001521785">
    <property type="component" value="Unassembled WGS sequence"/>
</dbReference>
<dbReference type="InterPro" id="IPR051532">
    <property type="entry name" value="Ester_Hydrolysis_Enzymes"/>
</dbReference>
<dbReference type="SMART" id="SM00060">
    <property type="entry name" value="FN3"/>
    <property type="match status" value="2"/>
</dbReference>
<dbReference type="CDD" id="cd01833">
    <property type="entry name" value="XynB_like"/>
    <property type="match status" value="1"/>
</dbReference>
<dbReference type="InterPro" id="IPR003961">
    <property type="entry name" value="FN3_dom"/>
</dbReference>
<dbReference type="Gene3D" id="3.40.50.1110">
    <property type="entry name" value="SGNH hydrolase"/>
    <property type="match status" value="1"/>
</dbReference>
<dbReference type="SUPFAM" id="SSF49265">
    <property type="entry name" value="Fibronectin type III"/>
    <property type="match status" value="1"/>
</dbReference>
<feature type="signal peptide" evidence="1">
    <location>
        <begin position="1"/>
        <end position="24"/>
    </location>
</feature>
<dbReference type="PANTHER" id="PTHR30383:SF19">
    <property type="entry name" value="FIBRONECTIN TYPE-III DOMAIN-CONTAINING PROTEIN"/>
    <property type="match status" value="1"/>
</dbReference>
<evidence type="ECO:0000313" key="4">
    <source>
        <dbReference type="Proteomes" id="UP001521785"/>
    </source>
</evidence>
<dbReference type="PROSITE" id="PS50853">
    <property type="entry name" value="FN3"/>
    <property type="match status" value="1"/>
</dbReference>
<dbReference type="PANTHER" id="PTHR30383">
    <property type="entry name" value="THIOESTERASE 1/PROTEASE 1/LYSOPHOSPHOLIPASE L1"/>
    <property type="match status" value="1"/>
</dbReference>
<accession>A0ABR3QU58</accession>
<dbReference type="InterPro" id="IPR036116">
    <property type="entry name" value="FN3_sf"/>
</dbReference>
<evidence type="ECO:0000256" key="1">
    <source>
        <dbReference type="SAM" id="SignalP"/>
    </source>
</evidence>
<dbReference type="InterPro" id="IPR036514">
    <property type="entry name" value="SGNH_hydro_sf"/>
</dbReference>
<gene>
    <name evidence="3" type="ORF">SLS60_009992</name>
</gene>
<dbReference type="SUPFAM" id="SSF52266">
    <property type="entry name" value="SGNH hydrolase"/>
    <property type="match status" value="1"/>
</dbReference>
<dbReference type="CDD" id="cd00063">
    <property type="entry name" value="FN3"/>
    <property type="match status" value="1"/>
</dbReference>
<dbReference type="InterPro" id="IPR013830">
    <property type="entry name" value="SGNH_hydro"/>
</dbReference>
<protein>
    <recommendedName>
        <fullName evidence="2">Fibronectin type-III domain-containing protein</fullName>
    </recommendedName>
</protein>
<dbReference type="EMBL" id="JAKJXO020000016">
    <property type="protein sequence ID" value="KAL1595302.1"/>
    <property type="molecule type" value="Genomic_DNA"/>
</dbReference>
<dbReference type="Pfam" id="PF00041">
    <property type="entry name" value="fn3"/>
    <property type="match status" value="1"/>
</dbReference>
<name>A0ABR3QU58_9PLEO</name>
<proteinExistence type="predicted"/>
<feature type="chain" id="PRO_5046342604" description="Fibronectin type-III domain-containing protein" evidence="1">
    <location>
        <begin position="25"/>
        <end position="957"/>
    </location>
</feature>
<dbReference type="InterPro" id="IPR013783">
    <property type="entry name" value="Ig-like_fold"/>
</dbReference>
<keyword evidence="1" id="KW-0732">Signal</keyword>
<sequence>MDFYSKRRWSINLFINIAISFTWAHPTTESSTALHKRAFGLGGNLGGLIESIKDTLKDDNAYDKNYDDTCILDIGTSAGGNCYGYISCGRQHTTTDPIEGWNECYLNGVNQLYYEKFGHFNVTFTQAGGVNSNKDGLHHPVISIEGFEGSLELEPLVDAYSDDGGNICHGWNQIIGTPDLGWECGFPMAGAHSFFGVSIIADDDPAPGFTPGWCTAHVNQYQRNEFRTGARYRFDIVMFDAAKKQIGHIQREEVDENGEIHFESRLPSTLILRSGQKDEDFVSFEYAGQTWSCDNDDGGAHLCTLGNGKEHGYENGDREGDMGWTCDSPPPPPTDTPAPKPGGKFLIVGDSITHGMDGDWTWRWRLYDWLRQNHDVVFAGPYIGTHGSQPNSVAYPSAPLFRGESEPVTEAVIGAYASGIPDNFYTQGHGGWWGRQAAQVRYSVHDWVASYQPDYLLILLGFNDLGWFVSGPDGLIGNMGALVQAAREAKSNVKVLVGNVVDRTFIEGRQDLVDNTKAYNQQLKTTLPNWFRYESPITYVDVNRYYNCGPGGCPDGYDGLHPNSRGEYHIAEAFADNLKADWGFVGDFSIPDNVDTRVVNTPRNLACKAVPEGNYCAWSADPQARGYEIRTRLQGQQDWWSSGVVYPSTSASFTSWVLDGQTWEYQVRTKGDNDDASSWTGSALVTAHPKTAPAPSKITSAPSGNGIQMNWDPVSGYDVNRYAVIVWDRDAKGSFINTIAAPCCGIFVDGLVSGHRYSTWAVTYVNMQSSWTGGAEIVGGLPGAGREVIINGGVPGPVGGLSVKNTDPTTIVLSWNGASGSVGGYAIYYHSKQSGGTPTEQTLVGTTMDTSYEVAFLYPGTWTYEFCVAAYNGNLESSTQCLTPPVYPGFSRKIAAGANSTTIANGTEVTGYSNNMANDTVLRQLFQAIHHNETALSMGAAMGATFAVAFEGNVSKP</sequence>
<keyword evidence="4" id="KW-1185">Reference proteome</keyword>
<evidence type="ECO:0000259" key="2">
    <source>
        <dbReference type="PROSITE" id="PS50853"/>
    </source>
</evidence>